<dbReference type="HAMAP" id="MF_00061">
    <property type="entry name" value="IspE"/>
    <property type="match status" value="1"/>
</dbReference>
<accession>A0A1F6GBN2</accession>
<feature type="active site" evidence="7">
    <location>
        <position position="16"/>
    </location>
</feature>
<dbReference type="EMBL" id="MFNE01000021">
    <property type="protein sequence ID" value="OGG95522.1"/>
    <property type="molecule type" value="Genomic_DNA"/>
</dbReference>
<dbReference type="EC" id="2.7.1.148" evidence="7"/>
<evidence type="ECO:0000313" key="9">
    <source>
        <dbReference type="EMBL" id="OGG95522.1"/>
    </source>
</evidence>
<reference evidence="9 10" key="1">
    <citation type="journal article" date="2016" name="Nat. Commun.">
        <title>Thousands of microbial genomes shed light on interconnected biogeochemical processes in an aquifer system.</title>
        <authorList>
            <person name="Anantharaman K."/>
            <person name="Brown C.T."/>
            <person name="Hug L.A."/>
            <person name="Sharon I."/>
            <person name="Castelle C.J."/>
            <person name="Probst A.J."/>
            <person name="Thomas B.C."/>
            <person name="Singh A."/>
            <person name="Wilkins M.J."/>
            <person name="Karaoz U."/>
            <person name="Brodie E.L."/>
            <person name="Williams K.H."/>
            <person name="Hubbard S.S."/>
            <person name="Banfield J.F."/>
        </authorList>
    </citation>
    <scope>NUCLEOTIDE SEQUENCE [LARGE SCALE GENOMIC DNA]</scope>
</reference>
<evidence type="ECO:0000256" key="6">
    <source>
        <dbReference type="ARBA" id="ARBA00023229"/>
    </source>
</evidence>
<dbReference type="SUPFAM" id="SSF55060">
    <property type="entry name" value="GHMP Kinase, C-terminal domain"/>
    <property type="match status" value="1"/>
</dbReference>
<dbReference type="Proteomes" id="UP000178449">
    <property type="component" value="Unassembled WGS sequence"/>
</dbReference>
<dbReference type="SUPFAM" id="SSF54211">
    <property type="entry name" value="Ribosomal protein S5 domain 2-like"/>
    <property type="match status" value="1"/>
</dbReference>
<dbReference type="GO" id="GO:0005524">
    <property type="term" value="F:ATP binding"/>
    <property type="evidence" value="ECO:0007669"/>
    <property type="project" value="UniProtKB-UniRule"/>
</dbReference>
<comment type="caution">
    <text evidence="9">The sequence shown here is derived from an EMBL/GenBank/DDBJ whole genome shotgun (WGS) entry which is preliminary data.</text>
</comment>
<dbReference type="PANTHER" id="PTHR43527:SF2">
    <property type="entry name" value="4-DIPHOSPHOCYTIDYL-2-C-METHYL-D-ERYTHRITOL KINASE, CHLOROPLASTIC"/>
    <property type="match status" value="1"/>
</dbReference>
<dbReference type="InterPro" id="IPR036554">
    <property type="entry name" value="GHMP_kinase_C_sf"/>
</dbReference>
<organism evidence="9 10">
    <name type="scientific">Candidatus Lambdaproteobacteria bacterium RIFOXYD2_FULL_50_16</name>
    <dbReference type="NCBI Taxonomy" id="1817772"/>
    <lineage>
        <taxon>Bacteria</taxon>
        <taxon>Pseudomonadati</taxon>
        <taxon>Pseudomonadota</taxon>
        <taxon>Candidatus Lambdaproteobacteria</taxon>
    </lineage>
</organism>
<comment type="catalytic activity">
    <reaction evidence="7">
        <text>4-CDP-2-C-methyl-D-erythritol + ATP = 4-CDP-2-C-methyl-D-erythritol 2-phosphate + ADP + H(+)</text>
        <dbReference type="Rhea" id="RHEA:18437"/>
        <dbReference type="ChEBI" id="CHEBI:15378"/>
        <dbReference type="ChEBI" id="CHEBI:30616"/>
        <dbReference type="ChEBI" id="CHEBI:57823"/>
        <dbReference type="ChEBI" id="CHEBI:57919"/>
        <dbReference type="ChEBI" id="CHEBI:456216"/>
        <dbReference type="EC" id="2.7.1.148"/>
    </reaction>
</comment>
<keyword evidence="5 7" id="KW-0067">ATP-binding</keyword>
<dbReference type="GO" id="GO:0050515">
    <property type="term" value="F:4-(cytidine 5'-diphospho)-2-C-methyl-D-erythritol kinase activity"/>
    <property type="evidence" value="ECO:0007669"/>
    <property type="project" value="UniProtKB-UniRule"/>
</dbReference>
<dbReference type="STRING" id="1817772.A2527_06740"/>
<protein>
    <recommendedName>
        <fullName evidence="1 7">4-diphosphocytidyl-2-C-methyl-D-erythritol kinase</fullName>
        <shortName evidence="7">CMK</shortName>
        <ecNumber evidence="7">2.7.1.148</ecNumber>
    </recommendedName>
    <alternativeName>
        <fullName evidence="7">4-(cytidine-5'-diphospho)-2-C-methyl-D-erythritol kinase</fullName>
    </alternativeName>
</protein>
<evidence type="ECO:0000259" key="8">
    <source>
        <dbReference type="Pfam" id="PF00288"/>
    </source>
</evidence>
<proteinExistence type="inferred from homology"/>
<dbReference type="AlphaFoldDB" id="A0A1F6GBN2"/>
<feature type="binding site" evidence="7">
    <location>
        <begin position="99"/>
        <end position="109"/>
    </location>
    <ligand>
        <name>ATP</name>
        <dbReference type="ChEBI" id="CHEBI:30616"/>
    </ligand>
</feature>
<keyword evidence="3 7" id="KW-0547">Nucleotide-binding</keyword>
<dbReference type="GO" id="GO:0016114">
    <property type="term" value="P:terpenoid biosynthetic process"/>
    <property type="evidence" value="ECO:0007669"/>
    <property type="project" value="UniProtKB-UniRule"/>
</dbReference>
<evidence type="ECO:0000256" key="5">
    <source>
        <dbReference type="ARBA" id="ARBA00022840"/>
    </source>
</evidence>
<evidence type="ECO:0000256" key="2">
    <source>
        <dbReference type="ARBA" id="ARBA00022679"/>
    </source>
</evidence>
<dbReference type="NCBIfam" id="TIGR00154">
    <property type="entry name" value="ispE"/>
    <property type="match status" value="1"/>
</dbReference>
<evidence type="ECO:0000256" key="7">
    <source>
        <dbReference type="HAMAP-Rule" id="MF_00061"/>
    </source>
</evidence>
<keyword evidence="2 7" id="KW-0808">Transferase</keyword>
<comment type="pathway">
    <text evidence="7">Isoprenoid biosynthesis; isopentenyl diphosphate biosynthesis via DXP pathway; isopentenyl diphosphate from 1-deoxy-D-xylulose 5-phosphate: step 3/6.</text>
</comment>
<evidence type="ECO:0000313" key="10">
    <source>
        <dbReference type="Proteomes" id="UP000178449"/>
    </source>
</evidence>
<comment type="function">
    <text evidence="7">Catalyzes the phosphorylation of the position 2 hydroxy group of 4-diphosphocytidyl-2C-methyl-D-erythritol.</text>
</comment>
<keyword evidence="4 7" id="KW-0418">Kinase</keyword>
<sequence>MIKGLDQSYQLYTPAKVNLRLFVKRKRPDGYHELELDLCPISLFDQLTINPNPAGGFLLEADPSLGLPENNLISRAVRALERTSGHQLELKISLSKQVPHGAGLGGGSANAAGVLVYLNQLFGLGLSLDQLHPLALRLGTDVPFFLNPRPMIGRGLGDQLTPLMGLPPLYLLLLKPSLFISTAEAYAQVKPSGRILTTELYNTSLFPIDPEENDFFGPLAERFPILEKLAALLKTTSPQGIQLSGSGSTMFGIFASAEARDRAAASLEGNKLANLFPARVLQGFEYGQSPPA</sequence>
<name>A0A1F6GBN2_9PROT</name>
<dbReference type="PIRSF" id="PIRSF010376">
    <property type="entry name" value="IspE"/>
    <property type="match status" value="1"/>
</dbReference>
<feature type="active site" evidence="7">
    <location>
        <position position="141"/>
    </location>
</feature>
<feature type="domain" description="GHMP kinase N-terminal" evidence="8">
    <location>
        <begin position="71"/>
        <end position="146"/>
    </location>
</feature>
<dbReference type="Gene3D" id="3.30.230.10">
    <property type="match status" value="1"/>
</dbReference>
<dbReference type="UniPathway" id="UPA00056">
    <property type="reaction ID" value="UER00094"/>
</dbReference>
<dbReference type="GO" id="GO:0019288">
    <property type="term" value="P:isopentenyl diphosphate biosynthetic process, methylerythritol 4-phosphate pathway"/>
    <property type="evidence" value="ECO:0007669"/>
    <property type="project" value="UniProtKB-UniRule"/>
</dbReference>
<gene>
    <name evidence="7" type="primary">ispE</name>
    <name evidence="9" type="ORF">A2527_06740</name>
</gene>
<dbReference type="InterPro" id="IPR004424">
    <property type="entry name" value="IspE"/>
</dbReference>
<evidence type="ECO:0000256" key="1">
    <source>
        <dbReference type="ARBA" id="ARBA00017473"/>
    </source>
</evidence>
<dbReference type="InterPro" id="IPR020568">
    <property type="entry name" value="Ribosomal_Su5_D2-typ_SF"/>
</dbReference>
<keyword evidence="6 7" id="KW-0414">Isoprene biosynthesis</keyword>
<evidence type="ECO:0000256" key="3">
    <source>
        <dbReference type="ARBA" id="ARBA00022741"/>
    </source>
</evidence>
<comment type="similarity">
    <text evidence="7">Belongs to the GHMP kinase family. IspE subfamily.</text>
</comment>
<dbReference type="InterPro" id="IPR006204">
    <property type="entry name" value="GHMP_kinase_N_dom"/>
</dbReference>
<dbReference type="PANTHER" id="PTHR43527">
    <property type="entry name" value="4-DIPHOSPHOCYTIDYL-2-C-METHYL-D-ERYTHRITOL KINASE, CHLOROPLASTIC"/>
    <property type="match status" value="1"/>
</dbReference>
<dbReference type="Gene3D" id="3.30.70.890">
    <property type="entry name" value="GHMP kinase, C-terminal domain"/>
    <property type="match status" value="1"/>
</dbReference>
<evidence type="ECO:0000256" key="4">
    <source>
        <dbReference type="ARBA" id="ARBA00022777"/>
    </source>
</evidence>
<dbReference type="Pfam" id="PF00288">
    <property type="entry name" value="GHMP_kinases_N"/>
    <property type="match status" value="1"/>
</dbReference>
<dbReference type="InterPro" id="IPR014721">
    <property type="entry name" value="Ribsml_uS5_D2-typ_fold_subgr"/>
</dbReference>